<evidence type="ECO:0000256" key="1">
    <source>
        <dbReference type="ARBA" id="ARBA00022741"/>
    </source>
</evidence>
<reference evidence="4" key="2">
    <citation type="journal article" date="2015" name="Data Brief">
        <title>Shoot transcriptome of the giant reed, Arundo donax.</title>
        <authorList>
            <person name="Barrero R.A."/>
            <person name="Guerrero F.D."/>
            <person name="Moolhuijzen P."/>
            <person name="Goolsby J.A."/>
            <person name="Tidwell J."/>
            <person name="Bellgard S.E."/>
            <person name="Bellgard M.I."/>
        </authorList>
    </citation>
    <scope>NUCLEOTIDE SEQUENCE</scope>
    <source>
        <tissue evidence="4">Shoot tissue taken approximately 20 cm above the soil surface</tissue>
    </source>
</reference>
<keyword evidence="2" id="KW-0067">ATP-binding</keyword>
<evidence type="ECO:0000256" key="2">
    <source>
        <dbReference type="ARBA" id="ARBA00022840"/>
    </source>
</evidence>
<reference evidence="4" key="1">
    <citation type="submission" date="2014-09" db="EMBL/GenBank/DDBJ databases">
        <authorList>
            <person name="Magalhaes I.L.F."/>
            <person name="Oliveira U."/>
            <person name="Santos F.R."/>
            <person name="Vidigal T.H.D.A."/>
            <person name="Brescovit A.D."/>
            <person name="Santos A.J."/>
        </authorList>
    </citation>
    <scope>NUCLEOTIDE SEQUENCE</scope>
    <source>
        <tissue evidence="4">Shoot tissue taken approximately 20 cm above the soil surface</tissue>
    </source>
</reference>
<dbReference type="InterPro" id="IPR019489">
    <property type="entry name" value="Clp_ATPase_C"/>
</dbReference>
<keyword evidence="1" id="KW-0547">Nucleotide-binding</keyword>
<proteinExistence type="predicted"/>
<protein>
    <recommendedName>
        <fullName evidence="3">Clp ATPase C-terminal domain-containing protein</fullName>
    </recommendedName>
</protein>
<evidence type="ECO:0000313" key="4">
    <source>
        <dbReference type="EMBL" id="JAD51446.1"/>
    </source>
</evidence>
<sequence>MMPWTRSCRSLMTRPIRRWIEKRIVTQLSKMVIKEEIDENSTVFIDAAPSKVELTYRVDRNGGLVNPQTGQKSDILIQVPSGAISREAAQAVNKMKIMQDNDDVDDMEEE</sequence>
<dbReference type="Pfam" id="PF10431">
    <property type="entry name" value="ClpB_D2-small"/>
    <property type="match status" value="1"/>
</dbReference>
<dbReference type="AlphaFoldDB" id="A0A0A9AJU8"/>
<organism evidence="4">
    <name type="scientific">Arundo donax</name>
    <name type="common">Giant reed</name>
    <name type="synonym">Donax arundinaceus</name>
    <dbReference type="NCBI Taxonomy" id="35708"/>
    <lineage>
        <taxon>Eukaryota</taxon>
        <taxon>Viridiplantae</taxon>
        <taxon>Streptophyta</taxon>
        <taxon>Embryophyta</taxon>
        <taxon>Tracheophyta</taxon>
        <taxon>Spermatophyta</taxon>
        <taxon>Magnoliopsida</taxon>
        <taxon>Liliopsida</taxon>
        <taxon>Poales</taxon>
        <taxon>Poaceae</taxon>
        <taxon>PACMAD clade</taxon>
        <taxon>Arundinoideae</taxon>
        <taxon>Arundineae</taxon>
        <taxon>Arundo</taxon>
    </lineage>
</organism>
<feature type="domain" description="Clp ATPase C-terminal" evidence="3">
    <location>
        <begin position="14"/>
        <end position="44"/>
    </location>
</feature>
<dbReference type="Gene3D" id="1.10.8.60">
    <property type="match status" value="1"/>
</dbReference>
<name>A0A0A9AJU8_ARUDO</name>
<accession>A0A0A9AJU8</accession>
<evidence type="ECO:0000259" key="3">
    <source>
        <dbReference type="Pfam" id="PF10431"/>
    </source>
</evidence>
<dbReference type="GO" id="GO:0005524">
    <property type="term" value="F:ATP binding"/>
    <property type="evidence" value="ECO:0007669"/>
    <property type="project" value="UniProtKB-KW"/>
</dbReference>
<dbReference type="EMBL" id="GBRH01246449">
    <property type="protein sequence ID" value="JAD51446.1"/>
    <property type="molecule type" value="Transcribed_RNA"/>
</dbReference>